<feature type="region of interest" description="Disordered" evidence="1">
    <location>
        <begin position="1"/>
        <end position="31"/>
    </location>
</feature>
<feature type="compositionally biased region" description="Polar residues" evidence="1">
    <location>
        <begin position="11"/>
        <end position="22"/>
    </location>
</feature>
<dbReference type="Proteomes" id="UP001283361">
    <property type="component" value="Unassembled WGS sequence"/>
</dbReference>
<dbReference type="EMBL" id="JAWDGP010002705">
    <property type="protein sequence ID" value="KAK3780557.1"/>
    <property type="molecule type" value="Genomic_DNA"/>
</dbReference>
<feature type="non-terminal residue" evidence="2">
    <location>
        <position position="52"/>
    </location>
</feature>
<sequence>MKKPGRPSLEASRSLTQASTPRAASFHPPGTADVRLDMFAHMPRYWQGPTNR</sequence>
<organism evidence="2 3">
    <name type="scientific">Elysia crispata</name>
    <name type="common">lettuce slug</name>
    <dbReference type="NCBI Taxonomy" id="231223"/>
    <lineage>
        <taxon>Eukaryota</taxon>
        <taxon>Metazoa</taxon>
        <taxon>Spiralia</taxon>
        <taxon>Lophotrochozoa</taxon>
        <taxon>Mollusca</taxon>
        <taxon>Gastropoda</taxon>
        <taxon>Heterobranchia</taxon>
        <taxon>Euthyneura</taxon>
        <taxon>Panpulmonata</taxon>
        <taxon>Sacoglossa</taxon>
        <taxon>Placobranchoidea</taxon>
        <taxon>Plakobranchidae</taxon>
        <taxon>Elysia</taxon>
    </lineage>
</organism>
<proteinExistence type="predicted"/>
<evidence type="ECO:0000256" key="1">
    <source>
        <dbReference type="SAM" id="MobiDB-lite"/>
    </source>
</evidence>
<gene>
    <name evidence="2" type="ORF">RRG08_061975</name>
</gene>
<evidence type="ECO:0000313" key="2">
    <source>
        <dbReference type="EMBL" id="KAK3780557.1"/>
    </source>
</evidence>
<dbReference type="AlphaFoldDB" id="A0AAE1DRX8"/>
<name>A0AAE1DRX8_9GAST</name>
<comment type="caution">
    <text evidence="2">The sequence shown here is derived from an EMBL/GenBank/DDBJ whole genome shotgun (WGS) entry which is preliminary data.</text>
</comment>
<reference evidence="2" key="1">
    <citation type="journal article" date="2023" name="G3 (Bethesda)">
        <title>A reference genome for the long-term kleptoplast-retaining sea slug Elysia crispata morphotype clarki.</title>
        <authorList>
            <person name="Eastman K.E."/>
            <person name="Pendleton A.L."/>
            <person name="Shaikh M.A."/>
            <person name="Suttiyut T."/>
            <person name="Ogas R."/>
            <person name="Tomko P."/>
            <person name="Gavelis G."/>
            <person name="Widhalm J.R."/>
            <person name="Wisecaver J.H."/>
        </authorList>
    </citation>
    <scope>NUCLEOTIDE SEQUENCE</scope>
    <source>
        <strain evidence="2">ECLA1</strain>
    </source>
</reference>
<evidence type="ECO:0000313" key="3">
    <source>
        <dbReference type="Proteomes" id="UP001283361"/>
    </source>
</evidence>
<keyword evidence="3" id="KW-1185">Reference proteome</keyword>
<accession>A0AAE1DRX8</accession>
<protein>
    <submittedName>
        <fullName evidence="2">Uncharacterized protein</fullName>
    </submittedName>
</protein>